<protein>
    <submittedName>
        <fullName evidence="3">ATP-binding protein</fullName>
    </submittedName>
</protein>
<dbReference type="GO" id="GO:0006260">
    <property type="term" value="P:DNA replication"/>
    <property type="evidence" value="ECO:0007669"/>
    <property type="project" value="InterPro"/>
</dbReference>
<dbReference type="Proteomes" id="UP000053669">
    <property type="component" value="Unassembled WGS sequence"/>
</dbReference>
<dbReference type="InterPro" id="IPR007694">
    <property type="entry name" value="DNA_helicase_DnaB-like_C"/>
</dbReference>
<name>A0A117QW18_9ACTN</name>
<dbReference type="RefSeq" id="WP_059211729.1">
    <property type="nucleotide sequence ID" value="NZ_KQ948685.1"/>
</dbReference>
<dbReference type="EMBL" id="LMWU01000077">
    <property type="protein sequence ID" value="KUN57190.1"/>
    <property type="molecule type" value="Genomic_DNA"/>
</dbReference>
<dbReference type="GO" id="GO:0005829">
    <property type="term" value="C:cytosol"/>
    <property type="evidence" value="ECO:0007669"/>
    <property type="project" value="TreeGrafter"/>
</dbReference>
<dbReference type="PROSITE" id="PS51199">
    <property type="entry name" value="SF4_HELICASE"/>
    <property type="match status" value="1"/>
</dbReference>
<evidence type="ECO:0000313" key="3">
    <source>
        <dbReference type="EMBL" id="KUN57190.1"/>
    </source>
</evidence>
<sequence length="860" mass="92064">MSQSPQEERAVNATTARNQLYSLVKLAEEDGRTTVITKHKVRALLAPLDRFPAARKTDAFPAHVLSVAQRDFGDLVALAAKGQPQVLLRNTTPVAVLLPADPPSDAPSSDTAADSRAATAGGAVKVQGNQDRGSTPRRLATLGDAIGSVLTDGPADGPTFGLPGLDAATGGLQPGRLTLVAARPSVGGSLLGLSAARKTALVERRTVLYAASGPNRDDIFRRIIAAEAGGEYARLKQGRLTEHEQQVAHRLVQAGDLLMIDDGSDLRAEDIAETAPHMQGLALVVVDRLQAAHSARLPLSGDRLPDASQVLATLARTLHVPVLAIVDSDDPELLGLLDADITLTLTPTEDPAKVQVTVAERDFGTIGSAYLKPDLIHARFLDAAAPLERADSPAGPGPAAAGGTTALELAEAALPYTSGGHQGIPAALTHELAAWRTAVAGGNQEALNEILPSLLQAAATVTQWPDTHEGHRLAAALRPYGTPEPADTTTTAAGQSAAAGAAVQAEAGNGQTPAEVAEDEEDNEDDEDDEEDGLAPEDEEDEPEGHVFPALKILKDSVGRSKMHPIRVIRKEERDSGPWPLISEHMDGEPRWVHPDVTATRVPHIRANGRRVRRDQLDVPDSFGEGVLCLIDRNGSFPSACSAVPLAPNKLLHTGSLDAYDKAGAGIYLIDIPEWTRTDMPHPLGRIADRPDEDGRAWVTTPHIKQLMKLVRDNHLPAMPTIHDSWTGKANESLFKPFYEATRKARTELVQVGGDPYKAYKTRLSIALRLLWPKRPSQRSPFWRPDWRMSMVAEASVRHWTVAFKAVQEGHTLVALRNVDQAIFWTPPGTPPSTYRIGTGFGEVKSKFVQAGETILEGDD</sequence>
<feature type="compositionally biased region" description="Low complexity" evidence="1">
    <location>
        <begin position="486"/>
        <end position="515"/>
    </location>
</feature>
<dbReference type="STRING" id="58343.AQJ46_48300"/>
<evidence type="ECO:0000259" key="2">
    <source>
        <dbReference type="PROSITE" id="PS51199"/>
    </source>
</evidence>
<accession>A0A117QW18</accession>
<dbReference type="PANTHER" id="PTHR30153">
    <property type="entry name" value="REPLICATIVE DNA HELICASE DNAB"/>
    <property type="match status" value="1"/>
</dbReference>
<proteinExistence type="predicted"/>
<reference evidence="3 4" key="1">
    <citation type="submission" date="2015-10" db="EMBL/GenBank/DDBJ databases">
        <title>Draft genome sequence of Streptomyces canus DSM 40017, type strain for the species Streptomyces canus.</title>
        <authorList>
            <person name="Ruckert C."/>
            <person name="Winkler A."/>
            <person name="Kalinowski J."/>
            <person name="Kampfer P."/>
            <person name="Glaeser S."/>
        </authorList>
    </citation>
    <scope>NUCLEOTIDE SEQUENCE [LARGE SCALE GENOMIC DNA]</scope>
    <source>
        <strain evidence="3 4">DSM 40017</strain>
    </source>
</reference>
<feature type="compositionally biased region" description="Low complexity" evidence="1">
    <location>
        <begin position="106"/>
        <end position="123"/>
    </location>
</feature>
<dbReference type="InterPro" id="IPR027417">
    <property type="entry name" value="P-loop_NTPase"/>
</dbReference>
<feature type="domain" description="SF4 helicase" evidence="2">
    <location>
        <begin position="151"/>
        <end position="364"/>
    </location>
</feature>
<dbReference type="GO" id="GO:0005524">
    <property type="term" value="F:ATP binding"/>
    <property type="evidence" value="ECO:0007669"/>
    <property type="project" value="UniProtKB-KW"/>
</dbReference>
<dbReference type="AlphaFoldDB" id="A0A117QW18"/>
<evidence type="ECO:0000256" key="1">
    <source>
        <dbReference type="SAM" id="MobiDB-lite"/>
    </source>
</evidence>
<dbReference type="GO" id="GO:0003678">
    <property type="term" value="F:DNA helicase activity"/>
    <property type="evidence" value="ECO:0007669"/>
    <property type="project" value="InterPro"/>
</dbReference>
<feature type="region of interest" description="Disordered" evidence="1">
    <location>
        <begin position="99"/>
        <end position="137"/>
    </location>
</feature>
<dbReference type="PANTHER" id="PTHR30153:SF2">
    <property type="entry name" value="REPLICATIVE DNA HELICASE"/>
    <property type="match status" value="1"/>
</dbReference>
<evidence type="ECO:0000313" key="4">
    <source>
        <dbReference type="Proteomes" id="UP000053669"/>
    </source>
</evidence>
<comment type="caution">
    <text evidence="3">The sequence shown here is derived from an EMBL/GenBank/DDBJ whole genome shotgun (WGS) entry which is preliminary data.</text>
</comment>
<keyword evidence="3" id="KW-0067">ATP-binding</keyword>
<gene>
    <name evidence="3" type="ORF">AQJ46_48300</name>
</gene>
<feature type="region of interest" description="Disordered" evidence="1">
    <location>
        <begin position="479"/>
        <end position="553"/>
    </location>
</feature>
<dbReference type="Pfam" id="PF03796">
    <property type="entry name" value="DnaB_C"/>
    <property type="match status" value="1"/>
</dbReference>
<feature type="compositionally biased region" description="Acidic residues" evidence="1">
    <location>
        <begin position="516"/>
        <end position="543"/>
    </location>
</feature>
<dbReference type="Gene3D" id="3.40.50.300">
    <property type="entry name" value="P-loop containing nucleotide triphosphate hydrolases"/>
    <property type="match status" value="1"/>
</dbReference>
<dbReference type="SUPFAM" id="SSF52540">
    <property type="entry name" value="P-loop containing nucleoside triphosphate hydrolases"/>
    <property type="match status" value="1"/>
</dbReference>
<keyword evidence="3" id="KW-0547">Nucleotide-binding</keyword>
<organism evidence="3 4">
    <name type="scientific">Streptomyces canus</name>
    <dbReference type="NCBI Taxonomy" id="58343"/>
    <lineage>
        <taxon>Bacteria</taxon>
        <taxon>Bacillati</taxon>
        <taxon>Actinomycetota</taxon>
        <taxon>Actinomycetes</taxon>
        <taxon>Kitasatosporales</taxon>
        <taxon>Streptomycetaceae</taxon>
        <taxon>Streptomyces</taxon>
        <taxon>Streptomyces aurantiacus group</taxon>
    </lineage>
</organism>